<dbReference type="PIRSF" id="PIRSF006324">
    <property type="entry name" value="LeuE"/>
    <property type="match status" value="1"/>
</dbReference>
<comment type="subcellular location">
    <subcellularLocation>
        <location evidence="1">Cell membrane</location>
        <topology evidence="1">Multi-pass membrane protein</topology>
    </subcellularLocation>
</comment>
<proteinExistence type="predicted"/>
<dbReference type="InterPro" id="IPR001123">
    <property type="entry name" value="LeuE-type"/>
</dbReference>
<dbReference type="EMBL" id="JALKCH010000012">
    <property type="protein sequence ID" value="MCK0198507.1"/>
    <property type="molecule type" value="Genomic_DNA"/>
</dbReference>
<name>A0ABT0DEV9_9HYPH</name>
<evidence type="ECO:0000256" key="2">
    <source>
        <dbReference type="ARBA" id="ARBA00022475"/>
    </source>
</evidence>
<sequence>MPFDTSLVQLAELAGGAASSLPPGLVNWLAFTAASAVLLVIPGPTILLVVSYALGQGRRVAFPVAAGVALGDFTAMTLSMLGLGALLATSAALFTGLKWVGAAYLIWLGIKLWRSAGTAAIPASRTSQRPLAMMAHAWLVTALNPKSLTFFIAFLPQFLDPTRNLISQMVLFEATFLVLASLNAFAYALAAGRLRGRLARDSASRDRALGVLNRAGGSLLIGAGVATLAWRHAK</sequence>
<evidence type="ECO:0000256" key="4">
    <source>
        <dbReference type="ARBA" id="ARBA00022989"/>
    </source>
</evidence>
<dbReference type="Proteomes" id="UP001203284">
    <property type="component" value="Unassembled WGS sequence"/>
</dbReference>
<feature type="transmembrane region" description="Helical" evidence="6">
    <location>
        <begin position="166"/>
        <end position="190"/>
    </location>
</feature>
<dbReference type="RefSeq" id="WP_247030410.1">
    <property type="nucleotide sequence ID" value="NZ_JALKCH010000012.1"/>
</dbReference>
<evidence type="ECO:0000256" key="5">
    <source>
        <dbReference type="ARBA" id="ARBA00023136"/>
    </source>
</evidence>
<comment type="caution">
    <text evidence="7">The sequence shown here is derived from an EMBL/GenBank/DDBJ whole genome shotgun (WGS) entry which is preliminary data.</text>
</comment>
<keyword evidence="8" id="KW-1185">Reference proteome</keyword>
<dbReference type="PANTHER" id="PTHR30086:SF20">
    <property type="entry name" value="ARGININE EXPORTER PROTEIN ARGO-RELATED"/>
    <property type="match status" value="1"/>
</dbReference>
<feature type="transmembrane region" description="Helical" evidence="6">
    <location>
        <begin position="60"/>
        <end position="81"/>
    </location>
</feature>
<keyword evidence="3 6" id="KW-0812">Transmembrane</keyword>
<organism evidence="7 8">
    <name type="scientific">Ancylobacter crimeensis</name>
    <dbReference type="NCBI Taxonomy" id="2579147"/>
    <lineage>
        <taxon>Bacteria</taxon>
        <taxon>Pseudomonadati</taxon>
        <taxon>Pseudomonadota</taxon>
        <taxon>Alphaproteobacteria</taxon>
        <taxon>Hyphomicrobiales</taxon>
        <taxon>Xanthobacteraceae</taxon>
        <taxon>Ancylobacter</taxon>
    </lineage>
</organism>
<feature type="transmembrane region" description="Helical" evidence="6">
    <location>
        <begin position="131"/>
        <end position="154"/>
    </location>
</feature>
<feature type="transmembrane region" description="Helical" evidence="6">
    <location>
        <begin position="211"/>
        <end position="230"/>
    </location>
</feature>
<keyword evidence="5 6" id="KW-0472">Membrane</keyword>
<evidence type="ECO:0000256" key="1">
    <source>
        <dbReference type="ARBA" id="ARBA00004651"/>
    </source>
</evidence>
<evidence type="ECO:0000313" key="8">
    <source>
        <dbReference type="Proteomes" id="UP001203284"/>
    </source>
</evidence>
<dbReference type="Pfam" id="PF01810">
    <property type="entry name" value="LysE"/>
    <property type="match status" value="1"/>
</dbReference>
<reference evidence="7 8" key="1">
    <citation type="submission" date="2022-04" db="EMBL/GenBank/DDBJ databases">
        <authorList>
            <person name="Grouzdev D.S."/>
            <person name="Pantiukh K.S."/>
            <person name="Krutkina M.S."/>
        </authorList>
    </citation>
    <scope>NUCLEOTIDE SEQUENCE [LARGE SCALE GENOMIC DNA]</scope>
    <source>
        <strain evidence="7 8">6x-1</strain>
    </source>
</reference>
<feature type="transmembrane region" description="Helical" evidence="6">
    <location>
        <begin position="28"/>
        <end position="53"/>
    </location>
</feature>
<keyword evidence="4 6" id="KW-1133">Transmembrane helix</keyword>
<protein>
    <submittedName>
        <fullName evidence="7">LysE family translocator</fullName>
    </submittedName>
</protein>
<dbReference type="PANTHER" id="PTHR30086">
    <property type="entry name" value="ARGININE EXPORTER PROTEIN ARGO"/>
    <property type="match status" value="1"/>
</dbReference>
<evidence type="ECO:0000256" key="6">
    <source>
        <dbReference type="SAM" id="Phobius"/>
    </source>
</evidence>
<evidence type="ECO:0000256" key="3">
    <source>
        <dbReference type="ARBA" id="ARBA00022692"/>
    </source>
</evidence>
<accession>A0ABT0DEV9</accession>
<keyword evidence="2" id="KW-1003">Cell membrane</keyword>
<feature type="transmembrane region" description="Helical" evidence="6">
    <location>
        <begin position="87"/>
        <end position="110"/>
    </location>
</feature>
<evidence type="ECO:0000313" key="7">
    <source>
        <dbReference type="EMBL" id="MCK0198507.1"/>
    </source>
</evidence>
<gene>
    <name evidence="7" type="ORF">MWN34_16460</name>
</gene>